<reference evidence="2" key="1">
    <citation type="journal article" date="2023" name="Mol. Ecol. Resour.">
        <title>Chromosome-level genome assembly of a triploid poplar Populus alba 'Berolinensis'.</title>
        <authorList>
            <person name="Chen S."/>
            <person name="Yu Y."/>
            <person name="Wang X."/>
            <person name="Wang S."/>
            <person name="Zhang T."/>
            <person name="Zhou Y."/>
            <person name="He R."/>
            <person name="Meng N."/>
            <person name="Wang Y."/>
            <person name="Liu W."/>
            <person name="Liu Z."/>
            <person name="Liu J."/>
            <person name="Guo Q."/>
            <person name="Huang H."/>
            <person name="Sederoff R.R."/>
            <person name="Wang G."/>
            <person name="Qu G."/>
            <person name="Chen S."/>
        </authorList>
    </citation>
    <scope>NUCLEOTIDE SEQUENCE</scope>
    <source>
        <strain evidence="2">SC-2020</strain>
    </source>
</reference>
<dbReference type="AlphaFoldDB" id="A0AAD6R4W6"/>
<comment type="caution">
    <text evidence="2">The sequence shown here is derived from an EMBL/GenBank/DDBJ whole genome shotgun (WGS) entry which is preliminary data.</text>
</comment>
<sequence length="113" mass="12590">MNNGMGRQRSHHQRQYSSSDNSNGMFLENGRWLQSAGLQHLQNNNTSSSSIPPLQDYNFYGGGGGGVGGQALRMYRNAQSSFNRGNEFYSEPTTPPVSSKAIEPEEEWRGLFK</sequence>
<dbReference type="Proteomes" id="UP001164929">
    <property type="component" value="Chromosome 3"/>
</dbReference>
<name>A0AAD6R4W6_9ROSI</name>
<feature type="region of interest" description="Disordered" evidence="1">
    <location>
        <begin position="1"/>
        <end position="28"/>
    </location>
</feature>
<protein>
    <submittedName>
        <fullName evidence="2">Kinesin-like protein KIN-13B</fullName>
    </submittedName>
</protein>
<organism evidence="2 3">
    <name type="scientific">Populus alba x Populus x berolinensis</name>
    <dbReference type="NCBI Taxonomy" id="444605"/>
    <lineage>
        <taxon>Eukaryota</taxon>
        <taxon>Viridiplantae</taxon>
        <taxon>Streptophyta</taxon>
        <taxon>Embryophyta</taxon>
        <taxon>Tracheophyta</taxon>
        <taxon>Spermatophyta</taxon>
        <taxon>Magnoliopsida</taxon>
        <taxon>eudicotyledons</taxon>
        <taxon>Gunneridae</taxon>
        <taxon>Pentapetalae</taxon>
        <taxon>rosids</taxon>
        <taxon>fabids</taxon>
        <taxon>Malpighiales</taxon>
        <taxon>Salicaceae</taxon>
        <taxon>Saliceae</taxon>
        <taxon>Populus</taxon>
    </lineage>
</organism>
<proteinExistence type="predicted"/>
<dbReference type="EMBL" id="JAQIZT010000003">
    <property type="protein sequence ID" value="KAJ7002416.1"/>
    <property type="molecule type" value="Genomic_DNA"/>
</dbReference>
<evidence type="ECO:0000313" key="3">
    <source>
        <dbReference type="Proteomes" id="UP001164929"/>
    </source>
</evidence>
<evidence type="ECO:0000313" key="2">
    <source>
        <dbReference type="EMBL" id="KAJ7002416.1"/>
    </source>
</evidence>
<feature type="region of interest" description="Disordered" evidence="1">
    <location>
        <begin position="84"/>
        <end position="113"/>
    </location>
</feature>
<gene>
    <name evidence="2" type="ORF">NC653_007779</name>
</gene>
<keyword evidence="3" id="KW-1185">Reference proteome</keyword>
<evidence type="ECO:0000256" key="1">
    <source>
        <dbReference type="SAM" id="MobiDB-lite"/>
    </source>
</evidence>
<accession>A0AAD6R4W6</accession>